<evidence type="ECO:0000259" key="7">
    <source>
        <dbReference type="Pfam" id="PF20649"/>
    </source>
</evidence>
<dbReference type="InterPro" id="IPR048485">
    <property type="entry name" value="COG5_helical"/>
</dbReference>
<dbReference type="GO" id="GO:0006891">
    <property type="term" value="P:intra-Golgi vesicle-mediated transport"/>
    <property type="evidence" value="ECO:0007669"/>
    <property type="project" value="InterPro"/>
</dbReference>
<dbReference type="GO" id="GO:0000139">
    <property type="term" value="C:Golgi membrane"/>
    <property type="evidence" value="ECO:0007669"/>
    <property type="project" value="UniProtKB-SubCell"/>
</dbReference>
<dbReference type="InterPro" id="IPR049176">
    <property type="entry name" value="COG5_N"/>
</dbReference>
<accession>A0A8T0U673</accession>
<evidence type="ECO:0000313" key="9">
    <source>
        <dbReference type="Proteomes" id="UP000823388"/>
    </source>
</evidence>
<evidence type="ECO:0000256" key="3">
    <source>
        <dbReference type="ARBA" id="ARBA00023034"/>
    </source>
</evidence>
<dbReference type="PANTHER" id="PTHR13228:SF3">
    <property type="entry name" value="CONSERVED OLIGOMERIC GOLGI COMPLEX SUBUNIT 5"/>
    <property type="match status" value="1"/>
</dbReference>
<evidence type="ECO:0000259" key="6">
    <source>
        <dbReference type="Pfam" id="PF10392"/>
    </source>
</evidence>
<keyword evidence="9" id="KW-1185">Reference proteome</keyword>
<protein>
    <recommendedName>
        <fullName evidence="2">Conserved oligomeric Golgi complex subunit 5</fullName>
    </recommendedName>
</protein>
<keyword evidence="4" id="KW-0472">Membrane</keyword>
<feature type="domain" description="Conserved oligomeric Golgi complex subunit 5 helical" evidence="7">
    <location>
        <begin position="202"/>
        <end position="407"/>
    </location>
</feature>
<proteinExistence type="predicted"/>
<dbReference type="InterPro" id="IPR019465">
    <property type="entry name" value="Cog5"/>
</dbReference>
<dbReference type="Pfam" id="PF20649">
    <property type="entry name" value="COG5_C"/>
    <property type="match status" value="1"/>
</dbReference>
<comment type="subcellular location">
    <subcellularLocation>
        <location evidence="1">Golgi apparatus membrane</location>
        <topology evidence="1">Peripheral membrane protein</topology>
    </subcellularLocation>
</comment>
<feature type="region of interest" description="Disordered" evidence="5">
    <location>
        <begin position="1"/>
        <end position="43"/>
    </location>
</feature>
<evidence type="ECO:0000256" key="1">
    <source>
        <dbReference type="ARBA" id="ARBA00004395"/>
    </source>
</evidence>
<organism evidence="8 9">
    <name type="scientific">Panicum virgatum</name>
    <name type="common">Blackwell switchgrass</name>
    <dbReference type="NCBI Taxonomy" id="38727"/>
    <lineage>
        <taxon>Eukaryota</taxon>
        <taxon>Viridiplantae</taxon>
        <taxon>Streptophyta</taxon>
        <taxon>Embryophyta</taxon>
        <taxon>Tracheophyta</taxon>
        <taxon>Spermatophyta</taxon>
        <taxon>Magnoliopsida</taxon>
        <taxon>Liliopsida</taxon>
        <taxon>Poales</taxon>
        <taxon>Poaceae</taxon>
        <taxon>PACMAD clade</taxon>
        <taxon>Panicoideae</taxon>
        <taxon>Panicodae</taxon>
        <taxon>Paniceae</taxon>
        <taxon>Panicinae</taxon>
        <taxon>Panicum</taxon>
        <taxon>Panicum sect. Hiantes</taxon>
    </lineage>
</organism>
<dbReference type="GO" id="GO:0017119">
    <property type="term" value="C:Golgi transport complex"/>
    <property type="evidence" value="ECO:0007669"/>
    <property type="project" value="InterPro"/>
</dbReference>
<dbReference type="OrthoDB" id="18786at2759"/>
<evidence type="ECO:0000256" key="4">
    <source>
        <dbReference type="ARBA" id="ARBA00023136"/>
    </source>
</evidence>
<reference evidence="8" key="1">
    <citation type="submission" date="2020-05" db="EMBL/GenBank/DDBJ databases">
        <title>WGS assembly of Panicum virgatum.</title>
        <authorList>
            <person name="Lovell J.T."/>
            <person name="Jenkins J."/>
            <person name="Shu S."/>
            <person name="Juenger T.E."/>
            <person name="Schmutz J."/>
        </authorList>
    </citation>
    <scope>NUCLEOTIDE SEQUENCE</scope>
    <source>
        <strain evidence="8">AP13</strain>
    </source>
</reference>
<dbReference type="Pfam" id="PF10392">
    <property type="entry name" value="COG5_N"/>
    <property type="match status" value="1"/>
</dbReference>
<dbReference type="Proteomes" id="UP000823388">
    <property type="component" value="Chromosome 3N"/>
</dbReference>
<sequence length="819" mass="89945">MAAPPPTTPRLLLSPTSKDLLTTASFPSPPSPTSEDPASPLDAFASDPVLSAFLSPSFSPSEFSSAALSSGLAASRAEQLQDAIRLLLRHLRAEVLRRHPLLLSHLLSLRSASASLSSLPSHLRLLSSHLSLLSSHLSAPRSHLALSSASLSSLLATADLLLHSHRLVRLSSRLLASSPAPDLARQAELHREIRLLYEEKNLSGINAVDEEMRKVDAAASKLRSEASTVIDRGVADSNQNDVWCGLQVYYNLGELKPAVEGLVGKYKAAGAKSVAVALDMKAISMAAGGGGGPGGVQRSGTPQIGGSKKAAEALWDRMRQCMEELHRAVSAAWQLQTVLTKKRVPFTQMLFLEEVWQEGEPLLTERVWDAIVKAFASQMKTTFTASSFVKEIFTLGYPRLFSMVENLLERISRDTDVKGTLPALTHEGKDHMLSAIEIFQTAFLALCHSRLSDYINSIFPMSSRGTIPSKDQISRLVSRIQEEIEVVRTHGHLLMLVLREIGKILLLLAQRAEYQISTGPEARQVTSTATPAQLKNFALCLHLQEVHTRISSVLSTLPNVASEVLSPSLGVIYGVACDSVTSLFQAMLDRLESCILKMHEQDFAGHGMDAAMDNNASAYMEELQKCAIHFRSEFLSKLLPSSSSRSETICTIMVRRMASRVLIFFIRHASLVRPLSEAGKLRMARDMAELELAVGQNLFPVEQLGAPYRALRAFRPVLFLETSQLEKSPLLQDLPPSVIIHHLYSRGPDELQSPLQHNKLTPVQYSLWLDSHGEDQIWKGVKATLDDYEMRVRSRGDKEFSPVYPLMLQIGSALSQATT</sequence>
<dbReference type="AlphaFoldDB" id="A0A8T0U673"/>
<feature type="domain" description="Conserved oligomeric Golgi complex subunit 5 N-terminal" evidence="6">
    <location>
        <begin position="51"/>
        <end position="174"/>
    </location>
</feature>
<name>A0A8T0U673_PANVG</name>
<gene>
    <name evidence="8" type="ORF">PVAP13_3NG118500</name>
</gene>
<evidence type="ECO:0000313" key="8">
    <source>
        <dbReference type="EMBL" id="KAG2619631.1"/>
    </source>
</evidence>
<evidence type="ECO:0000256" key="2">
    <source>
        <dbReference type="ARBA" id="ARBA00020974"/>
    </source>
</evidence>
<dbReference type="PANTHER" id="PTHR13228">
    <property type="entry name" value="CONSERVED OLIGOMERIC GOLGI COMPLEX COMPONENT 5"/>
    <property type="match status" value="1"/>
</dbReference>
<keyword evidence="3" id="KW-0333">Golgi apparatus</keyword>
<comment type="caution">
    <text evidence="8">The sequence shown here is derived from an EMBL/GenBank/DDBJ whole genome shotgun (WGS) entry which is preliminary data.</text>
</comment>
<evidence type="ECO:0000256" key="5">
    <source>
        <dbReference type="SAM" id="MobiDB-lite"/>
    </source>
</evidence>
<dbReference type="EMBL" id="CM029042">
    <property type="protein sequence ID" value="KAG2619631.1"/>
    <property type="molecule type" value="Genomic_DNA"/>
</dbReference>